<organism evidence="1 2">
    <name type="scientific">Canavalia gladiata</name>
    <name type="common">Sword bean</name>
    <name type="synonym">Dolichos gladiatus</name>
    <dbReference type="NCBI Taxonomy" id="3824"/>
    <lineage>
        <taxon>Eukaryota</taxon>
        <taxon>Viridiplantae</taxon>
        <taxon>Streptophyta</taxon>
        <taxon>Embryophyta</taxon>
        <taxon>Tracheophyta</taxon>
        <taxon>Spermatophyta</taxon>
        <taxon>Magnoliopsida</taxon>
        <taxon>eudicotyledons</taxon>
        <taxon>Gunneridae</taxon>
        <taxon>Pentapetalae</taxon>
        <taxon>rosids</taxon>
        <taxon>fabids</taxon>
        <taxon>Fabales</taxon>
        <taxon>Fabaceae</taxon>
        <taxon>Papilionoideae</taxon>
        <taxon>50 kb inversion clade</taxon>
        <taxon>NPAAA clade</taxon>
        <taxon>indigoferoid/millettioid clade</taxon>
        <taxon>Phaseoleae</taxon>
        <taxon>Canavalia</taxon>
    </lineage>
</organism>
<comment type="caution">
    <text evidence="1">The sequence shown here is derived from an EMBL/GenBank/DDBJ whole genome shotgun (WGS) entry which is preliminary data.</text>
</comment>
<reference evidence="1 2" key="1">
    <citation type="submission" date="2024-01" db="EMBL/GenBank/DDBJ databases">
        <title>The genomes of 5 underutilized Papilionoideae crops provide insights into root nodulation and disease resistanc.</title>
        <authorList>
            <person name="Jiang F."/>
        </authorList>
    </citation>
    <scope>NUCLEOTIDE SEQUENCE [LARGE SCALE GENOMIC DNA]</scope>
    <source>
        <strain evidence="1">LVBAO_FW01</strain>
        <tissue evidence="1">Leaves</tissue>
    </source>
</reference>
<evidence type="ECO:0000313" key="1">
    <source>
        <dbReference type="EMBL" id="KAK7360034.1"/>
    </source>
</evidence>
<accession>A0AAN9R6U1</accession>
<dbReference type="EMBL" id="JAYMYQ010000001">
    <property type="protein sequence ID" value="KAK7360034.1"/>
    <property type="molecule type" value="Genomic_DNA"/>
</dbReference>
<dbReference type="Proteomes" id="UP001367508">
    <property type="component" value="Unassembled WGS sequence"/>
</dbReference>
<protein>
    <submittedName>
        <fullName evidence="1">Uncharacterized protein</fullName>
    </submittedName>
</protein>
<dbReference type="AlphaFoldDB" id="A0AAN9R6U1"/>
<sequence length="129" mass="14806">MPESPSPNPIFTMMQAVISTLMPELPAQVRCHIRRRYPHWTSIWAAVNAAVGEHMTLQRIQIPNLTLLPTMEHLRFANLDKLWIHAGQLGSRWPHLLMKNFQMNIESNYISHISVTSDLVSDLPDDIIT</sequence>
<name>A0AAN9R6U1_CANGL</name>
<proteinExistence type="predicted"/>
<gene>
    <name evidence="1" type="ORF">VNO77_02006</name>
</gene>
<keyword evidence="2" id="KW-1185">Reference proteome</keyword>
<evidence type="ECO:0000313" key="2">
    <source>
        <dbReference type="Proteomes" id="UP001367508"/>
    </source>
</evidence>